<comment type="caution">
    <text evidence="2">The sequence shown here is derived from an EMBL/GenBank/DDBJ whole genome shotgun (WGS) entry which is preliminary data.</text>
</comment>
<name>A0A5J4KPU1_9CHLR</name>
<accession>A0A5J4KPU1</accession>
<dbReference type="RefSeq" id="WP_151756335.1">
    <property type="nucleotide sequence ID" value="NZ_BKZW01000001.1"/>
</dbReference>
<gene>
    <name evidence="2" type="ORF">KDW_25920</name>
</gene>
<sequence length="257" mass="28649">MLSPNSLQEYLRFQARQHHQAVPVDSFTFFLHTTDSSEEANYAIPDASGDSNDWSDKLRKLQHCFSEYTRKPCLQFVAEAFPHLSSALLSSGWSQVKQSQIMICTSETYRPARIVPGLEMTTLSLVSSVQEICEGLDTNALGFDPQAERATVQDAEAFRQDLSRSPAFTAYLQQQPVAAGMFTAIHQGVTELVGITTVAQFRQQGIATALTAYMTQVAFSQGATLVFLIAANEQAGRVYERVGFRPYARWERYTLVV</sequence>
<feature type="domain" description="N-acetyltransferase" evidence="1">
    <location>
        <begin position="120"/>
        <end position="257"/>
    </location>
</feature>
<reference evidence="2 3" key="1">
    <citation type="submission" date="2019-10" db="EMBL/GenBank/DDBJ databases">
        <title>Dictyobacter vulcani sp. nov., within the class Ktedonobacteria, isolated from soil of volcanic Mt. Zao.</title>
        <authorList>
            <person name="Zheng Y."/>
            <person name="Wang C.M."/>
            <person name="Sakai Y."/>
            <person name="Abe K."/>
            <person name="Yokota A."/>
            <person name="Yabe S."/>
        </authorList>
    </citation>
    <scope>NUCLEOTIDE SEQUENCE [LARGE SCALE GENOMIC DNA]</scope>
    <source>
        <strain evidence="2 3">W12</strain>
    </source>
</reference>
<dbReference type="Proteomes" id="UP000326912">
    <property type="component" value="Unassembled WGS sequence"/>
</dbReference>
<dbReference type="Pfam" id="PF00583">
    <property type="entry name" value="Acetyltransf_1"/>
    <property type="match status" value="1"/>
</dbReference>
<dbReference type="AlphaFoldDB" id="A0A5J4KPU1"/>
<dbReference type="PROSITE" id="PS51186">
    <property type="entry name" value="GNAT"/>
    <property type="match status" value="1"/>
</dbReference>
<dbReference type="CDD" id="cd04301">
    <property type="entry name" value="NAT_SF"/>
    <property type="match status" value="1"/>
</dbReference>
<dbReference type="InterPro" id="IPR000182">
    <property type="entry name" value="GNAT_dom"/>
</dbReference>
<dbReference type="EMBL" id="BKZW01000001">
    <property type="protein sequence ID" value="GER88430.1"/>
    <property type="molecule type" value="Genomic_DNA"/>
</dbReference>
<evidence type="ECO:0000259" key="1">
    <source>
        <dbReference type="PROSITE" id="PS51186"/>
    </source>
</evidence>
<keyword evidence="3" id="KW-1185">Reference proteome</keyword>
<dbReference type="InterPro" id="IPR016181">
    <property type="entry name" value="Acyl_CoA_acyltransferase"/>
</dbReference>
<proteinExistence type="predicted"/>
<organism evidence="2 3">
    <name type="scientific">Dictyobacter vulcani</name>
    <dbReference type="NCBI Taxonomy" id="2607529"/>
    <lineage>
        <taxon>Bacteria</taxon>
        <taxon>Bacillati</taxon>
        <taxon>Chloroflexota</taxon>
        <taxon>Ktedonobacteria</taxon>
        <taxon>Ktedonobacterales</taxon>
        <taxon>Dictyobacteraceae</taxon>
        <taxon>Dictyobacter</taxon>
    </lineage>
</organism>
<evidence type="ECO:0000313" key="2">
    <source>
        <dbReference type="EMBL" id="GER88430.1"/>
    </source>
</evidence>
<evidence type="ECO:0000313" key="3">
    <source>
        <dbReference type="Proteomes" id="UP000326912"/>
    </source>
</evidence>
<dbReference type="SUPFAM" id="SSF55729">
    <property type="entry name" value="Acyl-CoA N-acyltransferases (Nat)"/>
    <property type="match status" value="1"/>
</dbReference>
<protein>
    <recommendedName>
        <fullName evidence="1">N-acetyltransferase domain-containing protein</fullName>
    </recommendedName>
</protein>
<dbReference type="GO" id="GO:0016747">
    <property type="term" value="F:acyltransferase activity, transferring groups other than amino-acyl groups"/>
    <property type="evidence" value="ECO:0007669"/>
    <property type="project" value="InterPro"/>
</dbReference>
<dbReference type="Gene3D" id="3.40.630.30">
    <property type="match status" value="1"/>
</dbReference>